<dbReference type="AlphaFoldDB" id="A0AAD1QYJ0"/>
<dbReference type="InterPro" id="IPR042566">
    <property type="entry name" value="L1_C"/>
</dbReference>
<protein>
    <submittedName>
        <fullName evidence="1">Uncharacterized protein</fullName>
    </submittedName>
</protein>
<name>A0AAD1QYJ0_PELCU</name>
<gene>
    <name evidence="1" type="ORF">PECUL_23A049797</name>
</gene>
<evidence type="ECO:0000313" key="2">
    <source>
        <dbReference type="Proteomes" id="UP001295444"/>
    </source>
</evidence>
<evidence type="ECO:0000313" key="1">
    <source>
        <dbReference type="EMBL" id="CAH2219498.1"/>
    </source>
</evidence>
<keyword evidence="2" id="KW-1185">Reference proteome</keyword>
<accession>A0AAD1QYJ0</accession>
<reference evidence="1" key="1">
    <citation type="submission" date="2022-03" db="EMBL/GenBank/DDBJ databases">
        <authorList>
            <person name="Alioto T."/>
            <person name="Alioto T."/>
            <person name="Gomez Garrido J."/>
        </authorList>
    </citation>
    <scope>NUCLEOTIDE SEQUENCE</scope>
</reference>
<dbReference type="Gene3D" id="3.30.250.20">
    <property type="entry name" value="L1 transposable element, C-terminal domain"/>
    <property type="match status" value="1"/>
</dbReference>
<sequence length="117" mass="13360">MREYAEAHNSIADTMQQLETRIEAYEAHATLRTRKTYQPVTAALSEQHILYHQGFPTKLLVNRNGTVTIITSPDEGLRILRQWNLSTGSISSFGFSPRKLRLEWHRLPNNSTAAIQP</sequence>
<proteinExistence type="predicted"/>
<dbReference type="Proteomes" id="UP001295444">
    <property type="component" value="Chromosome 01"/>
</dbReference>
<dbReference type="EMBL" id="OW240912">
    <property type="protein sequence ID" value="CAH2219498.1"/>
    <property type="molecule type" value="Genomic_DNA"/>
</dbReference>
<organism evidence="1 2">
    <name type="scientific">Pelobates cultripes</name>
    <name type="common">Western spadefoot toad</name>
    <dbReference type="NCBI Taxonomy" id="61616"/>
    <lineage>
        <taxon>Eukaryota</taxon>
        <taxon>Metazoa</taxon>
        <taxon>Chordata</taxon>
        <taxon>Craniata</taxon>
        <taxon>Vertebrata</taxon>
        <taxon>Euteleostomi</taxon>
        <taxon>Amphibia</taxon>
        <taxon>Batrachia</taxon>
        <taxon>Anura</taxon>
        <taxon>Pelobatoidea</taxon>
        <taxon>Pelobatidae</taxon>
        <taxon>Pelobates</taxon>
    </lineage>
</organism>